<reference evidence="9" key="1">
    <citation type="journal article" date="2022" name="Int. J. Syst. Evol. Microbiol.">
        <title>Anaeromyxobacter oryzae sp. nov., Anaeromyxobacter diazotrophicus sp. nov. and Anaeromyxobacter paludicola sp. nov., isolated from paddy soils.</title>
        <authorList>
            <person name="Itoh H."/>
            <person name="Xu Z."/>
            <person name="Mise K."/>
            <person name="Masuda Y."/>
            <person name="Ushijima N."/>
            <person name="Hayakawa C."/>
            <person name="Shiratori Y."/>
            <person name="Senoo K."/>
        </authorList>
    </citation>
    <scope>NUCLEOTIDE SEQUENCE [LARGE SCALE GENOMIC DNA]</scope>
    <source>
        <strain evidence="9">Red630</strain>
    </source>
</reference>
<dbReference type="InterPro" id="IPR005838">
    <property type="entry name" value="T3SS_IM_P"/>
</dbReference>
<evidence type="ECO:0000256" key="3">
    <source>
        <dbReference type="ARBA" id="ARBA00022475"/>
    </source>
</evidence>
<comment type="similarity">
    <text evidence="2">Belongs to the FliP/MopC/SpaP family.</text>
</comment>
<dbReference type="PANTHER" id="PTHR30587">
    <property type="entry name" value="FLAGELLAR BIOSYNTHETIC PROTEIN FLIP"/>
    <property type="match status" value="1"/>
</dbReference>
<dbReference type="PANTHER" id="PTHR30587:SF2">
    <property type="entry name" value="SURFACE PRESENTATION OF ANTIGENS PROTEIN SPAP"/>
    <property type="match status" value="1"/>
</dbReference>
<sequence length="233" mass="24078">MTGVDPAPLLGAGPAGDHPAQALLLLGAMALLPAAFVTLTSFLKMSVVLGVARSALGAPQVPPGTAVTGLALLLTFTAMAPVAEASWRAAREPAPPGVEGVLVSAGRAAEPLRAFLRRFARPDDRRAFLELSARARPAGAAPELAPPGPPSEDDFAVLAPAFVVSELRRAFTMGFLVFLPFLVVDLFVASVLLSLGLTQLSPTSVALPFKLLLFVAADGWRVLARGLVAGYLP</sequence>
<evidence type="ECO:0000256" key="5">
    <source>
        <dbReference type="ARBA" id="ARBA00022989"/>
    </source>
</evidence>
<protein>
    <submittedName>
        <fullName evidence="8">Flagellar biosynthetic protein FliP</fullName>
    </submittedName>
</protein>
<evidence type="ECO:0000256" key="4">
    <source>
        <dbReference type="ARBA" id="ARBA00022692"/>
    </source>
</evidence>
<dbReference type="RefSeq" id="WP_248340472.1">
    <property type="nucleotide sequence ID" value="NZ_AP025592.1"/>
</dbReference>
<evidence type="ECO:0000256" key="1">
    <source>
        <dbReference type="ARBA" id="ARBA00004651"/>
    </source>
</evidence>
<evidence type="ECO:0000256" key="7">
    <source>
        <dbReference type="SAM" id="Phobius"/>
    </source>
</evidence>
<dbReference type="PRINTS" id="PR01302">
    <property type="entry name" value="TYPE3IMPPROT"/>
</dbReference>
<keyword evidence="8" id="KW-0282">Flagellum</keyword>
<feature type="transmembrane region" description="Helical" evidence="7">
    <location>
        <begin position="175"/>
        <end position="197"/>
    </location>
</feature>
<dbReference type="EMBL" id="AP025592">
    <property type="protein sequence ID" value="BDG08946.1"/>
    <property type="molecule type" value="Genomic_DNA"/>
</dbReference>
<evidence type="ECO:0000313" key="8">
    <source>
        <dbReference type="EMBL" id="BDG08946.1"/>
    </source>
</evidence>
<evidence type="ECO:0000313" key="9">
    <source>
        <dbReference type="Proteomes" id="UP001162734"/>
    </source>
</evidence>
<keyword evidence="8" id="KW-0969">Cilium</keyword>
<keyword evidence="9" id="KW-1185">Reference proteome</keyword>
<keyword evidence="6 7" id="KW-0472">Membrane</keyword>
<gene>
    <name evidence="8" type="primary">fliP_2</name>
    <name evidence="8" type="ORF">AMPC_20590</name>
</gene>
<dbReference type="NCBIfam" id="NF009438">
    <property type="entry name" value="PRK12797.1"/>
    <property type="match status" value="1"/>
</dbReference>
<comment type="subcellular location">
    <subcellularLocation>
        <location evidence="1">Cell membrane</location>
        <topology evidence="1">Multi-pass membrane protein</topology>
    </subcellularLocation>
</comment>
<feature type="transmembrane region" description="Helical" evidence="7">
    <location>
        <begin position="20"/>
        <end position="43"/>
    </location>
</feature>
<dbReference type="Proteomes" id="UP001162734">
    <property type="component" value="Chromosome"/>
</dbReference>
<keyword evidence="5 7" id="KW-1133">Transmembrane helix</keyword>
<organism evidence="8 9">
    <name type="scientific">Anaeromyxobacter paludicola</name>
    <dbReference type="NCBI Taxonomy" id="2918171"/>
    <lineage>
        <taxon>Bacteria</taxon>
        <taxon>Pseudomonadati</taxon>
        <taxon>Myxococcota</taxon>
        <taxon>Myxococcia</taxon>
        <taxon>Myxococcales</taxon>
        <taxon>Cystobacterineae</taxon>
        <taxon>Anaeromyxobacteraceae</taxon>
        <taxon>Anaeromyxobacter</taxon>
    </lineage>
</organism>
<dbReference type="PROSITE" id="PS01061">
    <property type="entry name" value="FLIP_2"/>
    <property type="match status" value="1"/>
</dbReference>
<accession>A0ABM7XAR3</accession>
<keyword evidence="4 7" id="KW-0812">Transmembrane</keyword>
<keyword evidence="8" id="KW-0966">Cell projection</keyword>
<evidence type="ECO:0000256" key="6">
    <source>
        <dbReference type="ARBA" id="ARBA00023136"/>
    </source>
</evidence>
<keyword evidence="3" id="KW-1003">Cell membrane</keyword>
<dbReference type="Pfam" id="PF00813">
    <property type="entry name" value="FliP"/>
    <property type="match status" value="1"/>
</dbReference>
<name>A0ABM7XAR3_9BACT</name>
<proteinExistence type="inferred from homology"/>
<evidence type="ECO:0000256" key="2">
    <source>
        <dbReference type="ARBA" id="ARBA00006257"/>
    </source>
</evidence>